<dbReference type="EMBL" id="JAECZO010000023">
    <property type="protein sequence ID" value="KAK7202006.1"/>
    <property type="molecule type" value="Genomic_DNA"/>
</dbReference>
<dbReference type="NCBIfam" id="NF001908">
    <property type="entry name" value="PRK00668.1"/>
    <property type="match status" value="1"/>
</dbReference>
<gene>
    <name evidence="11" type="ORF">NESM_000268700</name>
</gene>
<dbReference type="PRINTS" id="PR01243">
    <property type="entry name" value="NUCDPKINASE"/>
</dbReference>
<dbReference type="Pfam" id="PF00334">
    <property type="entry name" value="NDK"/>
    <property type="match status" value="1"/>
</dbReference>
<dbReference type="InterPro" id="IPR001564">
    <property type="entry name" value="Nucleoside_diP_kinase"/>
</dbReference>
<dbReference type="InterPro" id="IPR034907">
    <property type="entry name" value="NDK-like_dom"/>
</dbReference>
<evidence type="ECO:0000256" key="8">
    <source>
        <dbReference type="RuleBase" id="RU004011"/>
    </source>
</evidence>
<evidence type="ECO:0000313" key="11">
    <source>
        <dbReference type="EMBL" id="KAK7202006.1"/>
    </source>
</evidence>
<evidence type="ECO:0000256" key="4">
    <source>
        <dbReference type="ARBA" id="ARBA00022741"/>
    </source>
</evidence>
<feature type="active site" description="Pros-phosphohistidine intermediate" evidence="7">
    <location>
        <position position="117"/>
    </location>
</feature>
<evidence type="ECO:0000313" key="12">
    <source>
        <dbReference type="Proteomes" id="UP001430356"/>
    </source>
</evidence>
<keyword evidence="5 9" id="KW-0418">Kinase</keyword>
<dbReference type="SUPFAM" id="SSF54919">
    <property type="entry name" value="Nucleoside diphosphate kinase, NDK"/>
    <property type="match status" value="1"/>
</dbReference>
<evidence type="ECO:0000256" key="6">
    <source>
        <dbReference type="ARBA" id="ARBA00022840"/>
    </source>
</evidence>
<dbReference type="GO" id="GO:0006228">
    <property type="term" value="P:UTP biosynthetic process"/>
    <property type="evidence" value="ECO:0007669"/>
    <property type="project" value="InterPro"/>
</dbReference>
<feature type="binding site" evidence="7">
    <location>
        <position position="11"/>
    </location>
    <ligand>
        <name>ATP</name>
        <dbReference type="ChEBI" id="CHEBI:30616"/>
    </ligand>
</feature>
<dbReference type="GO" id="GO:0006183">
    <property type="term" value="P:GTP biosynthetic process"/>
    <property type="evidence" value="ECO:0007669"/>
    <property type="project" value="InterPro"/>
</dbReference>
<dbReference type="HAMAP" id="MF_00451">
    <property type="entry name" value="NDP_kinase"/>
    <property type="match status" value="1"/>
</dbReference>
<dbReference type="Proteomes" id="UP001430356">
    <property type="component" value="Unassembled WGS sequence"/>
</dbReference>
<dbReference type="CDD" id="cd04413">
    <property type="entry name" value="NDPk_I"/>
    <property type="match status" value="1"/>
</dbReference>
<comment type="caution">
    <text evidence="11">The sequence shown here is derived from an EMBL/GenBank/DDBJ whole genome shotgun (WGS) entry which is preliminary data.</text>
</comment>
<dbReference type="EC" id="2.7.4.6" evidence="9"/>
<keyword evidence="12" id="KW-1185">Reference proteome</keyword>
<evidence type="ECO:0000256" key="5">
    <source>
        <dbReference type="ARBA" id="ARBA00022777"/>
    </source>
</evidence>
<dbReference type="InterPro" id="IPR036850">
    <property type="entry name" value="NDK-like_dom_sf"/>
</dbReference>
<dbReference type="SMART" id="SM00562">
    <property type="entry name" value="NDK"/>
    <property type="match status" value="1"/>
</dbReference>
<feature type="domain" description="Nucleoside diphosphate kinase-like" evidence="10">
    <location>
        <begin position="3"/>
        <end position="140"/>
    </location>
</feature>
<protein>
    <recommendedName>
        <fullName evidence="9">Nucleoside diphosphate kinase</fullName>
        <ecNumber evidence="9">2.7.4.6</ecNumber>
    </recommendedName>
</protein>
<comment type="similarity">
    <text evidence="2 7 8">Belongs to the NDK family.</text>
</comment>
<evidence type="ECO:0000259" key="10">
    <source>
        <dbReference type="SMART" id="SM00562"/>
    </source>
</evidence>
<dbReference type="InterPro" id="IPR023005">
    <property type="entry name" value="Nucleoside_diP_kinase_AS"/>
</dbReference>
<evidence type="ECO:0000256" key="7">
    <source>
        <dbReference type="PROSITE-ProRule" id="PRU00706"/>
    </source>
</evidence>
<comment type="cofactor">
    <cofactor evidence="1">
        <name>Mg(2+)</name>
        <dbReference type="ChEBI" id="CHEBI:18420"/>
    </cofactor>
</comment>
<evidence type="ECO:0000256" key="9">
    <source>
        <dbReference type="RuleBase" id="RU004013"/>
    </source>
</evidence>
<dbReference type="Gene3D" id="3.30.70.141">
    <property type="entry name" value="Nucleoside diphosphate kinase-like domain"/>
    <property type="match status" value="1"/>
</dbReference>
<dbReference type="FunFam" id="3.30.70.141:FF:000002">
    <property type="entry name" value="Nucleoside diphosphate kinase"/>
    <property type="match status" value="1"/>
</dbReference>
<proteinExistence type="inferred from homology"/>
<dbReference type="PANTHER" id="PTHR11349">
    <property type="entry name" value="NUCLEOSIDE DIPHOSPHATE KINASE"/>
    <property type="match status" value="1"/>
</dbReference>
<dbReference type="GO" id="GO:0005524">
    <property type="term" value="F:ATP binding"/>
    <property type="evidence" value="ECO:0007669"/>
    <property type="project" value="UniProtKB-KW"/>
</dbReference>
<feature type="binding site" evidence="7">
    <location>
        <position position="93"/>
    </location>
    <ligand>
        <name>ATP</name>
        <dbReference type="ChEBI" id="CHEBI:30616"/>
    </ligand>
</feature>
<evidence type="ECO:0000256" key="2">
    <source>
        <dbReference type="ARBA" id="ARBA00008142"/>
    </source>
</evidence>
<dbReference type="AlphaFoldDB" id="A0AAW0F8E8"/>
<reference evidence="11 12" key="1">
    <citation type="journal article" date="2021" name="MBio">
        <title>A New Model Trypanosomatid, Novymonas esmeraldas: Genomic Perception of Its 'Candidatus Pandoraea novymonadis' Endosymbiont.</title>
        <authorList>
            <person name="Zakharova A."/>
            <person name="Saura A."/>
            <person name="Butenko A."/>
            <person name="Podesvova L."/>
            <person name="Warmusova S."/>
            <person name="Kostygov A.Y."/>
            <person name="Nenarokova A."/>
            <person name="Lukes J."/>
            <person name="Opperdoes F.R."/>
            <person name="Yurchenko V."/>
        </authorList>
    </citation>
    <scope>NUCLEOTIDE SEQUENCE [LARGE SCALE GENOMIC DNA]</scope>
    <source>
        <strain evidence="11 12">E262AT.01</strain>
    </source>
</reference>
<feature type="binding site" evidence="7">
    <location>
        <position position="87"/>
    </location>
    <ligand>
        <name>ATP</name>
        <dbReference type="ChEBI" id="CHEBI:30616"/>
    </ligand>
</feature>
<accession>A0AAW0F8E8</accession>
<evidence type="ECO:0000256" key="1">
    <source>
        <dbReference type="ARBA" id="ARBA00001946"/>
    </source>
</evidence>
<dbReference type="PROSITE" id="PS00469">
    <property type="entry name" value="NDPK"/>
    <property type="match status" value="1"/>
</dbReference>
<feature type="binding site" evidence="7">
    <location>
        <position position="104"/>
    </location>
    <ligand>
        <name>ATP</name>
        <dbReference type="ChEBI" id="CHEBI:30616"/>
    </ligand>
</feature>
<evidence type="ECO:0000256" key="3">
    <source>
        <dbReference type="ARBA" id="ARBA00022679"/>
    </source>
</evidence>
<keyword evidence="6 9" id="KW-0067">ATP-binding</keyword>
<name>A0AAW0F8E8_9TRYP</name>
<organism evidence="11 12">
    <name type="scientific">Novymonas esmeraldas</name>
    <dbReference type="NCBI Taxonomy" id="1808958"/>
    <lineage>
        <taxon>Eukaryota</taxon>
        <taxon>Discoba</taxon>
        <taxon>Euglenozoa</taxon>
        <taxon>Kinetoplastea</taxon>
        <taxon>Metakinetoplastina</taxon>
        <taxon>Trypanosomatida</taxon>
        <taxon>Trypanosomatidae</taxon>
        <taxon>Novymonas</taxon>
    </lineage>
</organism>
<dbReference type="PROSITE" id="PS51374">
    <property type="entry name" value="NDPK_LIKE"/>
    <property type="match status" value="1"/>
</dbReference>
<keyword evidence="3 9" id="KW-0808">Transferase</keyword>
<feature type="binding site" evidence="7">
    <location>
        <position position="59"/>
    </location>
    <ligand>
        <name>ATP</name>
        <dbReference type="ChEBI" id="CHEBI:30616"/>
    </ligand>
</feature>
<dbReference type="GO" id="GO:0004550">
    <property type="term" value="F:nucleoside diphosphate kinase activity"/>
    <property type="evidence" value="ECO:0007669"/>
    <property type="project" value="UniProtKB-EC"/>
</dbReference>
<feature type="binding site" evidence="7">
    <location>
        <position position="114"/>
    </location>
    <ligand>
        <name>ATP</name>
        <dbReference type="ChEBI" id="CHEBI:30616"/>
    </ligand>
</feature>
<sequence length="151" mass="16502">MSSERTFIAIKPDGVQRGLVGEIIARFERKGFKLVALKLLQPTTEQAEGHYKDLSSKPFFPALVKYFSSGPIVAMVWEGKNAAKSGRVLLGATNPADSLPGTIRGDYAVDVGRNVCHGSDSVESALREIAFWFKPEEIASWTSHSAGQIYE</sequence>
<dbReference type="GO" id="GO:0006241">
    <property type="term" value="P:CTP biosynthetic process"/>
    <property type="evidence" value="ECO:0007669"/>
    <property type="project" value="InterPro"/>
</dbReference>
<comment type="catalytic activity">
    <reaction evidence="9">
        <text>a 2'-deoxyribonucleoside 5'-diphosphate + ATP = a 2'-deoxyribonucleoside 5'-triphosphate + ADP</text>
        <dbReference type="Rhea" id="RHEA:44640"/>
        <dbReference type="ChEBI" id="CHEBI:30616"/>
        <dbReference type="ChEBI" id="CHEBI:61560"/>
        <dbReference type="ChEBI" id="CHEBI:73316"/>
        <dbReference type="ChEBI" id="CHEBI:456216"/>
        <dbReference type="EC" id="2.7.4.6"/>
    </reaction>
</comment>
<keyword evidence="4 9" id="KW-0547">Nucleotide-binding</keyword>